<evidence type="ECO:0000256" key="4">
    <source>
        <dbReference type="ARBA" id="ARBA00022741"/>
    </source>
</evidence>
<dbReference type="FunFam" id="3.40.50.620:FF:000037">
    <property type="entry name" value="Glutamine--tRNA ligase cytoplasmic"/>
    <property type="match status" value="1"/>
</dbReference>
<evidence type="ECO:0000256" key="6">
    <source>
        <dbReference type="ARBA" id="ARBA00022917"/>
    </source>
</evidence>
<dbReference type="InterPro" id="IPR020056">
    <property type="entry name" value="Rbsml_bL25/Gln-tRNA_synth_N"/>
</dbReference>
<dbReference type="AlphaFoldDB" id="A0A9D7XGN7"/>
<sequence length="558" mass="64777">MSEEVIKHLNFIEEIVEEDIKNGKHSGRILTRFPPEPNGYLHIGHAKSICLNFGLAQKYNGKTNLRFDDTNPVTEEIEYIDSIKYDIKWLGFDWESREYYASDYFPQLYDFAIQLIKAGKAYVDDSSADVISQMKGTPTEPGTLSPFRSRSVSENLELFEGMRGGKFKEGEKVLRAKIDMSSPNMHMRDPILYRILYTPHHRTGNTWCIYPMYDFAHGQSDAIEGITHSICTLEFENHRPLYNWFIESLSIFPSQQIEFARLNLEYTVMSKRKLMQLVNEGFVSAWDDPRMSTISGMRRRGYTAEAIRNFAIDVGVARREHVIEFSRLENVIREDLNKKSNRVMAVLDPIKIVLSNYPKNEIEWLELEINPEKPELGTRKIPFGAELYIESEDFMEVPIPKYFRLSPGSMVRLKSAYIIRCDEVIKNSSGQIDYLKCSYFPESKSGHDQSGLKVKTTIHWVEVSHSITAKVNLYDRLFTVPNPLSEEGDFKDYINPNSLIVLDQVRMEPDMKFAQKEDRYQFMRKGYFCLDTSSTPEQLIFNRTISLKDSWSKIQDKA</sequence>
<evidence type="ECO:0000313" key="14">
    <source>
        <dbReference type="EMBL" id="MBK9719921.1"/>
    </source>
</evidence>
<dbReference type="InterPro" id="IPR022861">
    <property type="entry name" value="Gln_tRNA_ligase_bac"/>
</dbReference>
<dbReference type="Pfam" id="PF03950">
    <property type="entry name" value="tRNA-synt_1c_C"/>
    <property type="match status" value="1"/>
</dbReference>
<dbReference type="SUPFAM" id="SSF50715">
    <property type="entry name" value="Ribosomal protein L25-like"/>
    <property type="match status" value="1"/>
</dbReference>
<dbReference type="EC" id="6.1.1.18" evidence="9"/>
<dbReference type="InterPro" id="IPR001412">
    <property type="entry name" value="aa-tRNA-synth_I_CS"/>
</dbReference>
<dbReference type="InterPro" id="IPR020059">
    <property type="entry name" value="Glu/Gln-tRNA-synth_Ib_codon-bd"/>
</dbReference>
<feature type="binding site" evidence="9">
    <location>
        <begin position="36"/>
        <end position="38"/>
    </location>
    <ligand>
        <name>ATP</name>
        <dbReference type="ChEBI" id="CHEBI:30616"/>
    </ligand>
</feature>
<feature type="domain" description="Glutamyl/glutaminyl-tRNA synthetase class Ib catalytic" evidence="11">
    <location>
        <begin position="29"/>
        <end position="337"/>
    </location>
</feature>
<dbReference type="InterPro" id="IPR011035">
    <property type="entry name" value="Ribosomal_bL25/Gln-tRNA_synth"/>
</dbReference>
<keyword evidence="2 9" id="KW-0963">Cytoplasm</keyword>
<dbReference type="Proteomes" id="UP000808349">
    <property type="component" value="Unassembled WGS sequence"/>
</dbReference>
<evidence type="ECO:0000256" key="9">
    <source>
        <dbReference type="HAMAP-Rule" id="MF_00126"/>
    </source>
</evidence>
<feature type="short sequence motif" description="'HIGH' region" evidence="9">
    <location>
        <begin position="35"/>
        <end position="45"/>
    </location>
</feature>
<feature type="binding site" evidence="9">
    <location>
        <begin position="42"/>
        <end position="48"/>
    </location>
    <ligand>
        <name>ATP</name>
        <dbReference type="ChEBI" id="CHEBI:30616"/>
    </ligand>
</feature>
<dbReference type="InterPro" id="IPR014729">
    <property type="entry name" value="Rossmann-like_a/b/a_fold"/>
</dbReference>
<dbReference type="HAMAP" id="MF_00126">
    <property type="entry name" value="Gln_tRNA_synth"/>
    <property type="match status" value="1"/>
</dbReference>
<comment type="subcellular location">
    <subcellularLocation>
        <location evidence="9">Cytoplasm</location>
    </subcellularLocation>
</comment>
<dbReference type="InterPro" id="IPR020058">
    <property type="entry name" value="Glu/Gln-tRNA-synth_Ib_cat-dom"/>
</dbReference>
<dbReference type="PANTHER" id="PTHR43097:SF5">
    <property type="entry name" value="GLUTAMATE--TRNA LIGASE"/>
    <property type="match status" value="1"/>
</dbReference>
<dbReference type="InterPro" id="IPR004514">
    <property type="entry name" value="Gln-tRNA-synth"/>
</dbReference>
<dbReference type="Gene3D" id="2.40.240.10">
    <property type="entry name" value="Ribosomal Protein L25, Chain P"/>
    <property type="match status" value="2"/>
</dbReference>
<evidence type="ECO:0000256" key="5">
    <source>
        <dbReference type="ARBA" id="ARBA00022840"/>
    </source>
</evidence>
<keyword evidence="6 9" id="KW-0648">Protein biosynthesis</keyword>
<keyword evidence="5 9" id="KW-0067">ATP-binding</keyword>
<dbReference type="GO" id="GO:0006425">
    <property type="term" value="P:glutaminyl-tRNA aminoacylation"/>
    <property type="evidence" value="ECO:0007669"/>
    <property type="project" value="UniProtKB-UniRule"/>
</dbReference>
<feature type="binding site" evidence="9">
    <location>
        <begin position="269"/>
        <end position="271"/>
    </location>
    <ligand>
        <name>ATP</name>
        <dbReference type="ChEBI" id="CHEBI:30616"/>
    </ligand>
</feature>
<evidence type="ECO:0000256" key="2">
    <source>
        <dbReference type="ARBA" id="ARBA00022490"/>
    </source>
</evidence>
<dbReference type="CDD" id="cd00807">
    <property type="entry name" value="GlnRS_core"/>
    <property type="match status" value="1"/>
</dbReference>
<dbReference type="InterPro" id="IPR000924">
    <property type="entry name" value="Glu/Gln-tRNA-synth"/>
</dbReference>
<feature type="domain" description="tRNA synthetases class I (E and Q) anti-codon binding" evidence="13">
    <location>
        <begin position="457"/>
        <end position="531"/>
    </location>
</feature>
<comment type="similarity">
    <text evidence="1 9 10">Belongs to the class-I aminoacyl-tRNA synthetase family.</text>
</comment>
<feature type="binding site" evidence="9">
    <location>
        <begin position="261"/>
        <end position="262"/>
    </location>
    <ligand>
        <name>ATP</name>
        <dbReference type="ChEBI" id="CHEBI:30616"/>
    </ligand>
</feature>
<feature type="domain" description="Glutamyl/glutaminyl-tRNA synthetase class Ib anti-codon binding" evidence="12">
    <location>
        <begin position="340"/>
        <end position="439"/>
    </location>
</feature>
<keyword evidence="4 9" id="KW-0547">Nucleotide-binding</keyword>
<comment type="catalytic activity">
    <reaction evidence="8 9">
        <text>tRNA(Gln) + L-glutamine + ATP = L-glutaminyl-tRNA(Gln) + AMP + diphosphate</text>
        <dbReference type="Rhea" id="RHEA:20121"/>
        <dbReference type="Rhea" id="RHEA-COMP:9662"/>
        <dbReference type="Rhea" id="RHEA-COMP:9681"/>
        <dbReference type="ChEBI" id="CHEBI:30616"/>
        <dbReference type="ChEBI" id="CHEBI:33019"/>
        <dbReference type="ChEBI" id="CHEBI:58359"/>
        <dbReference type="ChEBI" id="CHEBI:78442"/>
        <dbReference type="ChEBI" id="CHEBI:78521"/>
        <dbReference type="ChEBI" id="CHEBI:456215"/>
        <dbReference type="EC" id="6.1.1.18"/>
    </reaction>
</comment>
<comment type="caution">
    <text evidence="9">Lacks conserved residue(s) required for the propagation of feature annotation.</text>
</comment>
<evidence type="ECO:0000256" key="1">
    <source>
        <dbReference type="ARBA" id="ARBA00005594"/>
    </source>
</evidence>
<dbReference type="SUPFAM" id="SSF52374">
    <property type="entry name" value="Nucleotidylyl transferase"/>
    <property type="match status" value="1"/>
</dbReference>
<evidence type="ECO:0000259" key="11">
    <source>
        <dbReference type="Pfam" id="PF00749"/>
    </source>
</evidence>
<feature type="short sequence motif" description="'KMSKS' region" evidence="9">
    <location>
        <begin position="268"/>
        <end position="272"/>
    </location>
</feature>
<dbReference type="Pfam" id="PF00749">
    <property type="entry name" value="tRNA-synt_1c"/>
    <property type="match status" value="1"/>
</dbReference>
<evidence type="ECO:0000313" key="15">
    <source>
        <dbReference type="Proteomes" id="UP000808349"/>
    </source>
</evidence>
<dbReference type="NCBIfam" id="NF011291">
    <property type="entry name" value="PRK14703.1"/>
    <property type="match status" value="1"/>
</dbReference>
<dbReference type="InterPro" id="IPR050132">
    <property type="entry name" value="Gln/Glu-tRNA_Ligase"/>
</dbReference>
<dbReference type="GO" id="GO:0005829">
    <property type="term" value="C:cytosol"/>
    <property type="evidence" value="ECO:0007669"/>
    <property type="project" value="TreeGrafter"/>
</dbReference>
<dbReference type="NCBIfam" id="TIGR00440">
    <property type="entry name" value="glnS"/>
    <property type="match status" value="1"/>
</dbReference>
<reference evidence="14 15" key="1">
    <citation type="submission" date="2020-10" db="EMBL/GenBank/DDBJ databases">
        <title>Connecting structure to function with the recovery of over 1000 high-quality activated sludge metagenome-assembled genomes encoding full-length rRNA genes using long-read sequencing.</title>
        <authorList>
            <person name="Singleton C.M."/>
            <person name="Petriglieri F."/>
            <person name="Kristensen J.M."/>
            <person name="Kirkegaard R.H."/>
            <person name="Michaelsen T.Y."/>
            <person name="Andersen M.H."/>
            <person name="Karst S.M."/>
            <person name="Dueholm M.S."/>
            <person name="Nielsen P.H."/>
            <person name="Albertsen M."/>
        </authorList>
    </citation>
    <scope>NUCLEOTIDE SEQUENCE [LARGE SCALE GENOMIC DNA]</scope>
    <source>
        <strain evidence="14">Ribe_18-Q3-R11-54_BAT3C.373</strain>
    </source>
</reference>
<proteinExistence type="inferred from homology"/>
<evidence type="ECO:0000259" key="12">
    <source>
        <dbReference type="Pfam" id="PF03950"/>
    </source>
</evidence>
<feature type="binding site" evidence="9">
    <location>
        <position position="68"/>
    </location>
    <ligand>
        <name>L-glutamine</name>
        <dbReference type="ChEBI" id="CHEBI:58359"/>
    </ligand>
</feature>
<accession>A0A9D7XGN7</accession>
<organism evidence="14 15">
    <name type="scientific">Candidatus Defluviibacterium haderslevense</name>
    <dbReference type="NCBI Taxonomy" id="2981993"/>
    <lineage>
        <taxon>Bacteria</taxon>
        <taxon>Pseudomonadati</taxon>
        <taxon>Bacteroidota</taxon>
        <taxon>Saprospiria</taxon>
        <taxon>Saprospirales</taxon>
        <taxon>Saprospiraceae</taxon>
        <taxon>Candidatus Defluviibacterium</taxon>
    </lineage>
</organism>
<feature type="binding site" evidence="9">
    <location>
        <position position="232"/>
    </location>
    <ligand>
        <name>ATP</name>
        <dbReference type="ChEBI" id="CHEBI:30616"/>
    </ligand>
</feature>
<protein>
    <recommendedName>
        <fullName evidence="9">Glutamine--tRNA ligase</fullName>
        <ecNumber evidence="9">6.1.1.18</ecNumber>
    </recommendedName>
    <alternativeName>
        <fullName evidence="9">Glutaminyl-tRNA synthetase</fullName>
        <shortName evidence="9">GlnRS</shortName>
    </alternativeName>
</protein>
<evidence type="ECO:0000256" key="8">
    <source>
        <dbReference type="ARBA" id="ARBA00048270"/>
    </source>
</evidence>
<comment type="caution">
    <text evidence="14">The sequence shown here is derived from an EMBL/GenBank/DDBJ whole genome shotgun (WGS) entry which is preliminary data.</text>
</comment>
<dbReference type="PRINTS" id="PR00987">
    <property type="entry name" value="TRNASYNTHGLU"/>
</dbReference>
<comment type="subunit">
    <text evidence="9">Monomer.</text>
</comment>
<dbReference type="InterPro" id="IPR049437">
    <property type="entry name" value="tRNA-synt_1c_C2"/>
</dbReference>
<evidence type="ECO:0000256" key="7">
    <source>
        <dbReference type="ARBA" id="ARBA00023146"/>
    </source>
</evidence>
<dbReference type="Pfam" id="PF20974">
    <property type="entry name" value="tRNA-synt_1c_C2"/>
    <property type="match status" value="1"/>
</dbReference>
<keyword evidence="7 9" id="KW-0030">Aminoacyl-tRNA synthetase</keyword>
<dbReference type="EMBL" id="JADKFW010000021">
    <property type="protein sequence ID" value="MBK9719921.1"/>
    <property type="molecule type" value="Genomic_DNA"/>
</dbReference>
<dbReference type="GO" id="GO:0004819">
    <property type="term" value="F:glutamine-tRNA ligase activity"/>
    <property type="evidence" value="ECO:0007669"/>
    <property type="project" value="UniProtKB-UniRule"/>
</dbReference>
<evidence type="ECO:0000256" key="10">
    <source>
        <dbReference type="RuleBase" id="RU363037"/>
    </source>
</evidence>
<dbReference type="GO" id="GO:0005524">
    <property type="term" value="F:ATP binding"/>
    <property type="evidence" value="ECO:0007669"/>
    <property type="project" value="UniProtKB-UniRule"/>
</dbReference>
<dbReference type="PANTHER" id="PTHR43097">
    <property type="entry name" value="GLUTAMINE-TRNA LIGASE"/>
    <property type="match status" value="1"/>
</dbReference>
<dbReference type="Gene3D" id="3.40.50.620">
    <property type="entry name" value="HUPs"/>
    <property type="match status" value="1"/>
</dbReference>
<keyword evidence="3 9" id="KW-0436">Ligase</keyword>
<feature type="binding site" evidence="9">
    <location>
        <position position="213"/>
    </location>
    <ligand>
        <name>L-glutamine</name>
        <dbReference type="ChEBI" id="CHEBI:58359"/>
    </ligand>
</feature>
<evidence type="ECO:0000259" key="13">
    <source>
        <dbReference type="Pfam" id="PF20974"/>
    </source>
</evidence>
<evidence type="ECO:0000256" key="3">
    <source>
        <dbReference type="ARBA" id="ARBA00022598"/>
    </source>
</evidence>
<gene>
    <name evidence="9" type="primary">glnS</name>
    <name evidence="14" type="ORF">IPO85_20900</name>
</gene>
<dbReference type="GO" id="GO:0006424">
    <property type="term" value="P:glutamyl-tRNA aminoacylation"/>
    <property type="evidence" value="ECO:0007669"/>
    <property type="project" value="UniProtKB-UniRule"/>
</dbReference>
<name>A0A9D7XGN7_9BACT</name>
<dbReference type="PROSITE" id="PS00178">
    <property type="entry name" value="AA_TRNA_LIGASE_I"/>
    <property type="match status" value="1"/>
</dbReference>